<feature type="domain" description="Integrase SAM-like N-terminal" evidence="2">
    <location>
        <begin position="28"/>
        <end position="65"/>
    </location>
</feature>
<reference evidence="3" key="2">
    <citation type="journal article" date="2022" name="Syst. Appl. Microbiol.">
        <title>Chromohalobacter moromii sp. nov., a moderately halophilic bacterium isolated from lupine-based moromi fermentation.</title>
        <authorList>
            <person name="Lulf R.H."/>
            <person name="Hilgarth M."/>
            <person name="Ehrmann M.A."/>
        </authorList>
    </citation>
    <scope>NUCLEOTIDE SEQUENCE</scope>
    <source>
        <strain evidence="3">TMW 2.2304</strain>
    </source>
</reference>
<keyword evidence="4" id="KW-1185">Reference proteome</keyword>
<name>A0A9X2X187_9GAMM</name>
<dbReference type="GO" id="GO:0003677">
    <property type="term" value="F:DNA binding"/>
    <property type="evidence" value="ECO:0007669"/>
    <property type="project" value="UniProtKB-KW"/>
</dbReference>
<dbReference type="EMBL" id="JAHXDE010000002">
    <property type="protein sequence ID" value="MCT8504738.1"/>
    <property type="molecule type" value="Genomic_DNA"/>
</dbReference>
<keyword evidence="1" id="KW-0238">DNA-binding</keyword>
<dbReference type="GO" id="GO:0015074">
    <property type="term" value="P:DNA integration"/>
    <property type="evidence" value="ECO:0007669"/>
    <property type="project" value="InterPro"/>
</dbReference>
<protein>
    <submittedName>
        <fullName evidence="3">Phage integrase N-terminal SAM-like domain-containing protein</fullName>
    </submittedName>
</protein>
<proteinExistence type="predicted"/>
<sequence>MLASFIRVEGETLQPAHREDLLLLDTLFHRFNGLCHPASMDCSEVKAFLEHLAVQRHVAAATQNQP</sequence>
<dbReference type="Proteomes" id="UP001145353">
    <property type="component" value="Unassembled WGS sequence"/>
</dbReference>
<dbReference type="Gene3D" id="1.10.150.130">
    <property type="match status" value="1"/>
</dbReference>
<organism evidence="3 4">
    <name type="scientific">Chromohalobacter moromii</name>
    <dbReference type="NCBI Taxonomy" id="2860329"/>
    <lineage>
        <taxon>Bacteria</taxon>
        <taxon>Pseudomonadati</taxon>
        <taxon>Pseudomonadota</taxon>
        <taxon>Gammaproteobacteria</taxon>
        <taxon>Oceanospirillales</taxon>
        <taxon>Halomonadaceae</taxon>
        <taxon>Chromohalobacter</taxon>
    </lineage>
</organism>
<dbReference type="InterPro" id="IPR004107">
    <property type="entry name" value="Integrase_SAM-like_N"/>
</dbReference>
<dbReference type="RefSeq" id="WP_261535627.1">
    <property type="nucleotide sequence ID" value="NZ_JAHXDE010000002.1"/>
</dbReference>
<gene>
    <name evidence="3" type="ORF">KZO87_05060</name>
</gene>
<evidence type="ECO:0000259" key="2">
    <source>
        <dbReference type="Pfam" id="PF13495"/>
    </source>
</evidence>
<reference evidence="3" key="1">
    <citation type="submission" date="2021-07" db="EMBL/GenBank/DDBJ databases">
        <authorList>
            <person name="Luelf R.H."/>
        </authorList>
    </citation>
    <scope>NUCLEOTIDE SEQUENCE</scope>
    <source>
        <strain evidence="3">TMW 2.2304</strain>
    </source>
</reference>
<evidence type="ECO:0000313" key="4">
    <source>
        <dbReference type="Proteomes" id="UP001145353"/>
    </source>
</evidence>
<dbReference type="InterPro" id="IPR010998">
    <property type="entry name" value="Integrase_recombinase_N"/>
</dbReference>
<accession>A0A9X2X187</accession>
<dbReference type="Pfam" id="PF13495">
    <property type="entry name" value="Phage_int_SAM_4"/>
    <property type="match status" value="1"/>
</dbReference>
<evidence type="ECO:0000313" key="3">
    <source>
        <dbReference type="EMBL" id="MCT8504738.1"/>
    </source>
</evidence>
<evidence type="ECO:0000256" key="1">
    <source>
        <dbReference type="ARBA" id="ARBA00023125"/>
    </source>
</evidence>
<dbReference type="AlphaFoldDB" id="A0A9X2X187"/>
<comment type="caution">
    <text evidence="3">The sequence shown here is derived from an EMBL/GenBank/DDBJ whole genome shotgun (WGS) entry which is preliminary data.</text>
</comment>